<evidence type="ECO:0000256" key="1">
    <source>
        <dbReference type="ARBA" id="ARBA00001936"/>
    </source>
</evidence>
<keyword evidence="13" id="KW-0464">Manganese</keyword>
<dbReference type="GO" id="GO:0046872">
    <property type="term" value="F:metal ion binding"/>
    <property type="evidence" value="ECO:0007669"/>
    <property type="project" value="UniProtKB-KW"/>
</dbReference>
<dbReference type="Pfam" id="PF00636">
    <property type="entry name" value="Ribonuclease_3"/>
    <property type="match status" value="2"/>
</dbReference>
<dbReference type="InterPro" id="IPR036085">
    <property type="entry name" value="PAZ_dom_sf"/>
</dbReference>
<dbReference type="PANTHER" id="PTHR14950">
    <property type="entry name" value="DICER-RELATED"/>
    <property type="match status" value="1"/>
</dbReference>
<protein>
    <submittedName>
        <fullName evidence="21">Uncharacterized protein</fullName>
    </submittedName>
</protein>
<evidence type="ECO:0000256" key="11">
    <source>
        <dbReference type="ARBA" id="ARBA00022842"/>
    </source>
</evidence>
<keyword evidence="9" id="KW-0347">Helicase</keyword>
<evidence type="ECO:0000313" key="21">
    <source>
        <dbReference type="EMBL" id="KAK2975023.1"/>
    </source>
</evidence>
<dbReference type="EMBL" id="JAVXUO010002252">
    <property type="protein sequence ID" value="KAK2975023.1"/>
    <property type="molecule type" value="Genomic_DNA"/>
</dbReference>
<feature type="domain" description="RNase III" evidence="16">
    <location>
        <begin position="1067"/>
        <end position="1214"/>
    </location>
</feature>
<dbReference type="PROSITE" id="PS50821">
    <property type="entry name" value="PAZ"/>
    <property type="match status" value="1"/>
</dbReference>
<dbReference type="InterPro" id="IPR011545">
    <property type="entry name" value="DEAD/DEAH_box_helicase_dom"/>
</dbReference>
<evidence type="ECO:0000256" key="7">
    <source>
        <dbReference type="ARBA" id="ARBA00022759"/>
    </source>
</evidence>
<evidence type="ECO:0000256" key="4">
    <source>
        <dbReference type="ARBA" id="ARBA00022723"/>
    </source>
</evidence>
<dbReference type="InterPro" id="IPR014720">
    <property type="entry name" value="dsRBD_dom"/>
</dbReference>
<dbReference type="PANTHER" id="PTHR14950:SF70">
    <property type="entry name" value="ENDORIBONUCLEASE DICER HOMOLOG 2"/>
    <property type="match status" value="1"/>
</dbReference>
<keyword evidence="3" id="KW-0540">Nuclease</keyword>
<dbReference type="Pfam" id="PF00035">
    <property type="entry name" value="dsrm"/>
    <property type="match status" value="1"/>
</dbReference>
<dbReference type="InterPro" id="IPR027417">
    <property type="entry name" value="P-loop_NTPase"/>
</dbReference>
<dbReference type="InterPro" id="IPR005034">
    <property type="entry name" value="Dicer_dimerisation"/>
</dbReference>
<sequence length="1318" mass="148696">MADVGVGGEQLRLLTQRPVEFSCAIREKHQFNSHNYQLEALEKAIKQNTIVYLETGSGKTLIAIMLLRSYAYLLRKPSPFIAVFLVPTVVLVTQQADAVKMHTGLKVGKYWGEMGVDFWDAATWKQQHGEFEVLVMTPAILLGALRHSFLKLDMIKVLVFDECHNARGKHPYACIMTEFYDRQLKSNGSQLPRIFGMTASPVKAKGSSSELIYWEQIRELENLMNSKVYTCHSESVLAAYIPFPTAKLRVYRHLDIPYELFECIANDLRRLKTKHESSIRGSILSASSMESARKKLSKLFTTLLFCLSELGVWLALKDLRCIVFVERVITAIVLQNLLSEVPKVSEWKTEYMAGNHSVLQAQSRNTQNRIVDEFRKGMVNIIVATSILEEGLDVQSCNLVIRFDPSATVCSFIQSRGRARMQNSVFLLLVKSGDSSTLSRVKNYLSSGDAMRKESLRHASLPCEPVRRDLYSEIFYEVEGTGAKVTLSSSVGLIYFYCSRLPSDGYFKPSPRCDIDRELETCTLYFPKSCPLSSISVQGSFKILKQLACLEACKQLHQIGALTDNLVPDILVEEAEAQQLGFEAYVDEHVNYVASEFVSQNANDPLKTYHCYLIELQRSFGYEHMLHNIVLAVGTKLEFGDKYSFDLDVDRGTLTVGFKYVGIVSLTSEEVLLCQRFQITIFRVLLDHNLTKLKEVLGASTLRTDLALLDYLLLPSTISSQKPFCIDWRSVRAVLLPYKIMLNDHKNCSPKGCGVHTKNGLVCRCMLENSLVYTPHNCHVYCITGIFDNLDGNSPLELKDGEVISYKAYYERKYVETFLPELYTFYDARHEPSNASVELPPELCFIIMSPISVDTFYTFSYVPSIMHRVESLLIAANLKNMHADYCKQSVAIPTLKVLEAITTKKCQEKFHLESLETLGDSFLKYAVCQQLFTMHQNHHEGLLSAKKDKIISNVALCKLGCDRKIPGFIRNEPFEPNMWIIPGDPSGHYALEEELLSNTTKAYSRGRRKVKGKAVADVVEALIGAFLSSGGEVAALSFMDWLGIKVDFLNIAYQRHFPVHPEKLLNIRYLESLLKYSFRDASLLVEALTHGSYMLPEIPRCYQRLEFLGDSVLDYIVTMRLYHTYPGMSPGLLTDLRSASVNNDCYSQSAVKAGLHQHILHASSELHRHITATVHQFEQLSLESTYGWESETSFPKVLGDVIESLAGAIFVDSGYNKETVFRSIGPLLEPMVTPETVRIHPVRELTELCQKKHYNMKKPFPSCDNGVKSITVEVEANGIVYKEACSAADKDMAKRLACKAVLKSLKEGISRTPRGSHM</sequence>
<dbReference type="PROSITE" id="PS51192">
    <property type="entry name" value="HELICASE_ATP_BIND_1"/>
    <property type="match status" value="1"/>
</dbReference>
<dbReference type="Gene3D" id="3.30.160.380">
    <property type="entry name" value="Dicer dimerisation domain"/>
    <property type="match status" value="1"/>
</dbReference>
<feature type="domain" description="PAZ" evidence="17">
    <location>
        <begin position="757"/>
        <end position="848"/>
    </location>
</feature>
<evidence type="ECO:0000256" key="5">
    <source>
        <dbReference type="ARBA" id="ARBA00022737"/>
    </source>
</evidence>
<accession>A0AA88QXJ8</accession>
<name>A0AA88QXJ8_9ASTE</name>
<reference evidence="21" key="1">
    <citation type="submission" date="2022-12" db="EMBL/GenBank/DDBJ databases">
        <title>Draft genome assemblies for two species of Escallonia (Escalloniales).</title>
        <authorList>
            <person name="Chanderbali A."/>
            <person name="Dervinis C."/>
            <person name="Anghel I."/>
            <person name="Soltis D."/>
            <person name="Soltis P."/>
            <person name="Zapata F."/>
        </authorList>
    </citation>
    <scope>NUCLEOTIDE SEQUENCE</scope>
    <source>
        <strain evidence="21">UCBG92.1500</strain>
        <tissue evidence="21">Leaf</tissue>
    </source>
</reference>
<dbReference type="CDD" id="cd18034">
    <property type="entry name" value="DEXHc_dicer"/>
    <property type="match status" value="1"/>
</dbReference>
<gene>
    <name evidence="21" type="ORF">RJ640_001233</name>
</gene>
<feature type="domain" description="Dicer dsRNA-binding fold" evidence="20">
    <location>
        <begin position="490"/>
        <end position="576"/>
    </location>
</feature>
<dbReference type="InterPro" id="IPR038248">
    <property type="entry name" value="Dicer_dimer_sf"/>
</dbReference>
<evidence type="ECO:0000256" key="6">
    <source>
        <dbReference type="ARBA" id="ARBA00022741"/>
    </source>
</evidence>
<dbReference type="SUPFAM" id="SSF54768">
    <property type="entry name" value="dsRNA-binding domain-like"/>
    <property type="match status" value="1"/>
</dbReference>
<feature type="domain" description="Helicase ATP-binding" evidence="18">
    <location>
        <begin position="40"/>
        <end position="219"/>
    </location>
</feature>
<dbReference type="GO" id="GO:0010267">
    <property type="term" value="P:ta-siRNA processing"/>
    <property type="evidence" value="ECO:0007669"/>
    <property type="project" value="UniProtKB-ARBA"/>
</dbReference>
<dbReference type="PROSITE" id="PS51194">
    <property type="entry name" value="HELICASE_CTER"/>
    <property type="match status" value="1"/>
</dbReference>
<evidence type="ECO:0000259" key="16">
    <source>
        <dbReference type="PROSITE" id="PS50142"/>
    </source>
</evidence>
<dbReference type="FunFam" id="3.40.50.300:FF:000705">
    <property type="entry name" value="Endoribonuclease dicer-like protein"/>
    <property type="match status" value="1"/>
</dbReference>
<evidence type="ECO:0000256" key="12">
    <source>
        <dbReference type="ARBA" id="ARBA00022884"/>
    </source>
</evidence>
<dbReference type="GO" id="GO:0004386">
    <property type="term" value="F:helicase activity"/>
    <property type="evidence" value="ECO:0007669"/>
    <property type="project" value="UniProtKB-KW"/>
</dbReference>
<dbReference type="InterPro" id="IPR000999">
    <property type="entry name" value="RNase_III_dom"/>
</dbReference>
<evidence type="ECO:0000259" key="19">
    <source>
        <dbReference type="PROSITE" id="PS51194"/>
    </source>
</evidence>
<feature type="domain" description="RNase III" evidence="16">
    <location>
        <begin position="899"/>
        <end position="1031"/>
    </location>
</feature>
<dbReference type="InterPro" id="IPR001650">
    <property type="entry name" value="Helicase_C-like"/>
</dbReference>
<dbReference type="Pfam" id="PF00270">
    <property type="entry name" value="DEAD"/>
    <property type="match status" value="1"/>
</dbReference>
<evidence type="ECO:0000256" key="2">
    <source>
        <dbReference type="ARBA" id="ARBA00001946"/>
    </source>
</evidence>
<dbReference type="Proteomes" id="UP001187471">
    <property type="component" value="Unassembled WGS sequence"/>
</dbReference>
<evidence type="ECO:0000256" key="14">
    <source>
        <dbReference type="ARBA" id="ARBA00035116"/>
    </source>
</evidence>
<comment type="similarity">
    <text evidence="14 15">Belongs to the helicase family. Dicer subfamily.</text>
</comment>
<dbReference type="FunFam" id="1.10.1520.10:FF:000004">
    <property type="entry name" value="Endoribonuclease dicer-like 1"/>
    <property type="match status" value="1"/>
</dbReference>
<dbReference type="GO" id="GO:0005634">
    <property type="term" value="C:nucleus"/>
    <property type="evidence" value="ECO:0007669"/>
    <property type="project" value="TreeGrafter"/>
</dbReference>
<evidence type="ECO:0000259" key="17">
    <source>
        <dbReference type="PROSITE" id="PS50821"/>
    </source>
</evidence>
<dbReference type="GO" id="GO:0003723">
    <property type="term" value="F:RNA binding"/>
    <property type="evidence" value="ECO:0007669"/>
    <property type="project" value="UniProtKB-UniRule"/>
</dbReference>
<dbReference type="Gene3D" id="3.30.160.20">
    <property type="match status" value="1"/>
</dbReference>
<dbReference type="FunFam" id="3.30.160.380:FF:000001">
    <property type="entry name" value="Endoribonuclease dicer-like 1"/>
    <property type="match status" value="1"/>
</dbReference>
<dbReference type="Gene3D" id="3.40.50.300">
    <property type="entry name" value="P-loop containing nucleotide triphosphate hydrolases"/>
    <property type="match status" value="2"/>
</dbReference>
<evidence type="ECO:0000256" key="9">
    <source>
        <dbReference type="ARBA" id="ARBA00022806"/>
    </source>
</evidence>
<dbReference type="SMART" id="SM00535">
    <property type="entry name" value="RIBOc"/>
    <property type="match status" value="2"/>
</dbReference>
<keyword evidence="22" id="KW-1185">Reference proteome</keyword>
<dbReference type="SMART" id="SM00949">
    <property type="entry name" value="PAZ"/>
    <property type="match status" value="1"/>
</dbReference>
<dbReference type="PROSITE" id="PS51327">
    <property type="entry name" value="DICER_DSRBF"/>
    <property type="match status" value="1"/>
</dbReference>
<dbReference type="Pfam" id="PF03368">
    <property type="entry name" value="Dicer_dimer"/>
    <property type="match status" value="1"/>
</dbReference>
<dbReference type="InterPro" id="IPR014001">
    <property type="entry name" value="Helicase_ATP-bd"/>
</dbReference>
<dbReference type="PROSITE" id="PS50142">
    <property type="entry name" value="RNASE_3_2"/>
    <property type="match status" value="2"/>
</dbReference>
<evidence type="ECO:0000256" key="10">
    <source>
        <dbReference type="ARBA" id="ARBA00022840"/>
    </source>
</evidence>
<dbReference type="GO" id="GO:0005737">
    <property type="term" value="C:cytoplasm"/>
    <property type="evidence" value="ECO:0007669"/>
    <property type="project" value="TreeGrafter"/>
</dbReference>
<keyword evidence="11" id="KW-0460">Magnesium</keyword>
<dbReference type="GO" id="GO:0004525">
    <property type="term" value="F:ribonuclease III activity"/>
    <property type="evidence" value="ECO:0007669"/>
    <property type="project" value="InterPro"/>
</dbReference>
<evidence type="ECO:0000256" key="3">
    <source>
        <dbReference type="ARBA" id="ARBA00022722"/>
    </source>
</evidence>
<keyword evidence="5" id="KW-0677">Repeat</keyword>
<dbReference type="SUPFAM" id="SSF101690">
    <property type="entry name" value="PAZ domain"/>
    <property type="match status" value="1"/>
</dbReference>
<dbReference type="CDD" id="cd00593">
    <property type="entry name" value="RIBOc"/>
    <property type="match status" value="2"/>
</dbReference>
<dbReference type="Pfam" id="PF02170">
    <property type="entry name" value="PAZ"/>
    <property type="match status" value="1"/>
</dbReference>
<dbReference type="SMART" id="SM00487">
    <property type="entry name" value="DEXDc"/>
    <property type="match status" value="1"/>
</dbReference>
<organism evidence="21 22">
    <name type="scientific">Escallonia rubra</name>
    <dbReference type="NCBI Taxonomy" id="112253"/>
    <lineage>
        <taxon>Eukaryota</taxon>
        <taxon>Viridiplantae</taxon>
        <taxon>Streptophyta</taxon>
        <taxon>Embryophyta</taxon>
        <taxon>Tracheophyta</taxon>
        <taxon>Spermatophyta</taxon>
        <taxon>Magnoliopsida</taxon>
        <taxon>eudicotyledons</taxon>
        <taxon>Gunneridae</taxon>
        <taxon>Pentapetalae</taxon>
        <taxon>asterids</taxon>
        <taxon>campanulids</taxon>
        <taxon>Escalloniales</taxon>
        <taxon>Escalloniaceae</taxon>
        <taxon>Escallonia</taxon>
    </lineage>
</organism>
<proteinExistence type="inferred from homology"/>
<dbReference type="Gene3D" id="2.170.260.10">
    <property type="entry name" value="paz domain"/>
    <property type="match status" value="1"/>
</dbReference>
<evidence type="ECO:0000256" key="8">
    <source>
        <dbReference type="ARBA" id="ARBA00022801"/>
    </source>
</evidence>
<dbReference type="InterPro" id="IPR003100">
    <property type="entry name" value="PAZ_dom"/>
</dbReference>
<keyword evidence="8" id="KW-0378">Hydrolase</keyword>
<feature type="domain" description="Helicase C-terminal" evidence="19">
    <location>
        <begin position="298"/>
        <end position="482"/>
    </location>
</feature>
<dbReference type="PROSITE" id="PS00517">
    <property type="entry name" value="RNASE_3_1"/>
    <property type="match status" value="1"/>
</dbReference>
<evidence type="ECO:0000313" key="22">
    <source>
        <dbReference type="Proteomes" id="UP001187471"/>
    </source>
</evidence>
<comment type="caution">
    <text evidence="21">The sequence shown here is derived from an EMBL/GenBank/DDBJ whole genome shotgun (WGS) entry which is preliminary data.</text>
</comment>
<evidence type="ECO:0000256" key="13">
    <source>
        <dbReference type="ARBA" id="ARBA00023211"/>
    </source>
</evidence>
<keyword evidence="12 15" id="KW-0694">RNA-binding</keyword>
<dbReference type="GO" id="GO:0005524">
    <property type="term" value="F:ATP binding"/>
    <property type="evidence" value="ECO:0007669"/>
    <property type="project" value="UniProtKB-KW"/>
</dbReference>
<keyword evidence="10" id="KW-0067">ATP-binding</keyword>
<comment type="cofactor">
    <cofactor evidence="1">
        <name>Mn(2+)</name>
        <dbReference type="ChEBI" id="CHEBI:29035"/>
    </cofactor>
</comment>
<comment type="cofactor">
    <cofactor evidence="2">
        <name>Mg(2+)</name>
        <dbReference type="ChEBI" id="CHEBI:18420"/>
    </cofactor>
</comment>
<evidence type="ECO:0000256" key="15">
    <source>
        <dbReference type="PROSITE-ProRule" id="PRU00657"/>
    </source>
</evidence>
<dbReference type="Gene3D" id="1.10.1520.10">
    <property type="entry name" value="Ribonuclease III domain"/>
    <property type="match status" value="2"/>
</dbReference>
<keyword evidence="4" id="KW-0479">Metal-binding</keyword>
<dbReference type="SUPFAM" id="SSF69065">
    <property type="entry name" value="RNase III domain-like"/>
    <property type="match status" value="2"/>
</dbReference>
<keyword evidence="7" id="KW-0255">Endonuclease</keyword>
<dbReference type="InterPro" id="IPR036389">
    <property type="entry name" value="RNase_III_sf"/>
</dbReference>
<evidence type="ECO:0000259" key="18">
    <source>
        <dbReference type="PROSITE" id="PS51192"/>
    </source>
</evidence>
<dbReference type="Pfam" id="PF00271">
    <property type="entry name" value="Helicase_C"/>
    <property type="match status" value="1"/>
</dbReference>
<dbReference type="SMART" id="SM00490">
    <property type="entry name" value="HELICc"/>
    <property type="match status" value="1"/>
</dbReference>
<evidence type="ECO:0000259" key="20">
    <source>
        <dbReference type="PROSITE" id="PS51327"/>
    </source>
</evidence>
<keyword evidence="6" id="KW-0547">Nucleotide-binding</keyword>
<dbReference type="SUPFAM" id="SSF52540">
    <property type="entry name" value="P-loop containing nucleoside triphosphate hydrolases"/>
    <property type="match status" value="1"/>
</dbReference>